<accession>G1KWR3</accession>
<dbReference type="PANTHER" id="PTHR21193:SF3">
    <property type="entry name" value="OXIDOREDUCTASE-LIKE DOMAIN-CONTAINING PROTEIN 1"/>
    <property type="match status" value="1"/>
</dbReference>
<reference evidence="3" key="2">
    <citation type="submission" date="2025-08" db="UniProtKB">
        <authorList>
            <consortium name="Ensembl"/>
        </authorList>
    </citation>
    <scope>IDENTIFICATION</scope>
</reference>
<evidence type="ECO:0000259" key="2">
    <source>
        <dbReference type="Pfam" id="PF09791"/>
    </source>
</evidence>
<dbReference type="Pfam" id="PF09791">
    <property type="entry name" value="Oxidored-like"/>
    <property type="match status" value="1"/>
</dbReference>
<dbReference type="Ensembl" id="ENSACAT00000028219.2">
    <property type="protein sequence ID" value="ENSACAP00000019536.2"/>
    <property type="gene ID" value="ENSACAG00000025450.2"/>
</dbReference>
<feature type="region of interest" description="Disordered" evidence="1">
    <location>
        <begin position="119"/>
        <end position="144"/>
    </location>
</feature>
<reference evidence="3" key="3">
    <citation type="submission" date="2025-09" db="UniProtKB">
        <authorList>
            <consortium name="Ensembl"/>
        </authorList>
    </citation>
    <scope>IDENTIFICATION</scope>
</reference>
<reference evidence="3 4" key="1">
    <citation type="submission" date="2009-12" db="EMBL/GenBank/DDBJ databases">
        <title>The Genome Sequence of Anolis carolinensis (Green Anole Lizard).</title>
        <authorList>
            <consortium name="The Genome Sequencing Platform"/>
            <person name="Di Palma F."/>
            <person name="Alfoldi J."/>
            <person name="Heiman D."/>
            <person name="Young S."/>
            <person name="Grabherr M."/>
            <person name="Johnson J."/>
            <person name="Lander E.S."/>
            <person name="Lindblad-Toh K."/>
        </authorList>
    </citation>
    <scope>NUCLEOTIDE SEQUENCE [LARGE SCALE GENOMIC DNA]</scope>
    <source>
        <strain evidence="3 4">JBL SC #1</strain>
    </source>
</reference>
<protein>
    <submittedName>
        <fullName evidence="3">Oxidoreductase like domain containing 1</fullName>
    </submittedName>
</protein>
<dbReference type="HOGENOM" id="CLU_195491_0_0_1"/>
<dbReference type="Proteomes" id="UP000001646">
    <property type="component" value="Chromosome 2"/>
</dbReference>
<proteinExistence type="predicted"/>
<dbReference type="Bgee" id="ENSACAG00000025450">
    <property type="expression patterns" value="Expressed in heart and 13 other cell types or tissues"/>
</dbReference>
<dbReference type="AlphaFoldDB" id="G1KWR3"/>
<dbReference type="GeneTree" id="ENSGT00390000003596"/>
<name>G1KWR3_ANOCA</name>
<dbReference type="eggNOG" id="ENOG502S74Z">
    <property type="taxonomic scope" value="Eukaryota"/>
</dbReference>
<dbReference type="InterPro" id="IPR039251">
    <property type="entry name" value="OXLD1"/>
</dbReference>
<dbReference type="PANTHER" id="PTHR21193">
    <property type="entry name" value="OXIDOREDUCTASE-LIKE DOMAIN-CONTAINING PROTEIN 1"/>
    <property type="match status" value="1"/>
</dbReference>
<feature type="domain" description="Oxidoreductase-like" evidence="2">
    <location>
        <begin position="142"/>
        <end position="177"/>
    </location>
</feature>
<gene>
    <name evidence="3" type="primary">OXLD1</name>
</gene>
<evidence type="ECO:0000256" key="1">
    <source>
        <dbReference type="SAM" id="MobiDB-lite"/>
    </source>
</evidence>
<sequence>MIRWRVLFDHAPSFGERGRYWTTEVSVSLGGGWEASGPALPAMLLLGAVRWCGRGLGAAGKECFCLSKHPQDSSAAMPLLLDRSCHKRLVTVQRLPVMLIDSGQRHIHTEDKDNVSQNAASLMDKGPDSQEKAASPKLHSDVPSSLSPPTTCCMSGCHNCVWITYAEELLKHYQDGGEEALAAVEKHIEDENIKMFLKMEIKFLMKKD</sequence>
<keyword evidence="4" id="KW-1185">Reference proteome</keyword>
<organism evidence="3 4">
    <name type="scientific">Anolis carolinensis</name>
    <name type="common">Green anole</name>
    <name type="synonym">American chameleon</name>
    <dbReference type="NCBI Taxonomy" id="28377"/>
    <lineage>
        <taxon>Eukaryota</taxon>
        <taxon>Metazoa</taxon>
        <taxon>Chordata</taxon>
        <taxon>Craniata</taxon>
        <taxon>Vertebrata</taxon>
        <taxon>Euteleostomi</taxon>
        <taxon>Lepidosauria</taxon>
        <taxon>Squamata</taxon>
        <taxon>Bifurcata</taxon>
        <taxon>Unidentata</taxon>
        <taxon>Episquamata</taxon>
        <taxon>Toxicofera</taxon>
        <taxon>Iguania</taxon>
        <taxon>Dactyloidae</taxon>
        <taxon>Anolis</taxon>
    </lineage>
</organism>
<evidence type="ECO:0000313" key="4">
    <source>
        <dbReference type="Proteomes" id="UP000001646"/>
    </source>
</evidence>
<evidence type="ECO:0000313" key="3">
    <source>
        <dbReference type="Ensembl" id="ENSACAP00000019536.2"/>
    </source>
</evidence>
<dbReference type="InParanoid" id="G1KWR3"/>
<dbReference type="InterPro" id="IPR019180">
    <property type="entry name" value="Oxidoreductase-like_N"/>
</dbReference>